<feature type="non-terminal residue" evidence="1">
    <location>
        <position position="53"/>
    </location>
</feature>
<name>A0A383A044_9ZZZZ</name>
<dbReference type="AlphaFoldDB" id="A0A383A044"/>
<evidence type="ECO:0000313" key="1">
    <source>
        <dbReference type="EMBL" id="SVE01013.1"/>
    </source>
</evidence>
<organism evidence="1">
    <name type="scientific">marine metagenome</name>
    <dbReference type="NCBI Taxonomy" id="408172"/>
    <lineage>
        <taxon>unclassified sequences</taxon>
        <taxon>metagenomes</taxon>
        <taxon>ecological metagenomes</taxon>
    </lineage>
</organism>
<protein>
    <submittedName>
        <fullName evidence="1">Uncharacterized protein</fullName>
    </submittedName>
</protein>
<dbReference type="EMBL" id="UINC01188003">
    <property type="protein sequence ID" value="SVE01013.1"/>
    <property type="molecule type" value="Genomic_DNA"/>
</dbReference>
<sequence length="53" mass="5778">VQGVKLALACLFIPSFELAVNLSQHTDFMDEVIPPIALCDPDTEEIIDVTFSA</sequence>
<proteinExistence type="predicted"/>
<reference evidence="1" key="1">
    <citation type="submission" date="2018-05" db="EMBL/GenBank/DDBJ databases">
        <authorList>
            <person name="Lanie J.A."/>
            <person name="Ng W.-L."/>
            <person name="Kazmierczak K.M."/>
            <person name="Andrzejewski T.M."/>
            <person name="Davidsen T.M."/>
            <person name="Wayne K.J."/>
            <person name="Tettelin H."/>
            <person name="Glass J.I."/>
            <person name="Rusch D."/>
            <person name="Podicherti R."/>
            <person name="Tsui H.-C.T."/>
            <person name="Winkler M.E."/>
        </authorList>
    </citation>
    <scope>NUCLEOTIDE SEQUENCE</scope>
</reference>
<gene>
    <name evidence="1" type="ORF">METZ01_LOCUS453867</name>
</gene>
<feature type="non-terminal residue" evidence="1">
    <location>
        <position position="1"/>
    </location>
</feature>
<accession>A0A383A044</accession>